<dbReference type="AlphaFoldDB" id="Q95TD3"/>
<reference evidence="2" key="1">
    <citation type="submission" date="2001-10" db="EMBL/GenBank/DDBJ databases">
        <authorList>
            <person name="Stapleton M."/>
            <person name="Brokstein P."/>
            <person name="Hong L."/>
            <person name="Agbayani A."/>
            <person name="Carlson J."/>
            <person name="Champe M."/>
            <person name="Chavez C."/>
            <person name="Dorsett V."/>
            <person name="Farfan D."/>
            <person name="Frise E."/>
            <person name="George R."/>
            <person name="Gonzalez M."/>
            <person name="Guarin H."/>
            <person name="Li P."/>
            <person name="Liao G."/>
            <person name="Miranda A."/>
            <person name="Mungall C.J."/>
            <person name="Nunoo J."/>
            <person name="Pacleb J."/>
            <person name="Paragas V."/>
            <person name="Park S."/>
            <person name="Phouanenavong S."/>
            <person name="Wan K."/>
            <person name="Yu C."/>
            <person name="Lewis S.E."/>
            <person name="Rubin G.M."/>
            <person name="Celniker S."/>
        </authorList>
    </citation>
    <scope>NUCLEOTIDE SEQUENCE</scope>
    <source>
        <strain evidence="2">Berkeley</strain>
    </source>
</reference>
<dbReference type="GO" id="GO:0005829">
    <property type="term" value="C:cytosol"/>
    <property type="evidence" value="ECO:0007005"/>
    <property type="project" value="FlyBase"/>
</dbReference>
<evidence type="ECO:0000313" key="3">
    <source>
        <dbReference type="FlyBase" id="FBgn0020767"/>
    </source>
</evidence>
<accession>Q95TD3</accession>
<name>Q95TD3_DROME</name>
<organism evidence="2">
    <name type="scientific">Drosophila melanogaster</name>
    <name type="common">Fruit fly</name>
    <dbReference type="NCBI Taxonomy" id="7227"/>
    <lineage>
        <taxon>Eukaryota</taxon>
        <taxon>Metazoa</taxon>
        <taxon>Ecdysozoa</taxon>
        <taxon>Arthropoda</taxon>
        <taxon>Hexapoda</taxon>
        <taxon>Insecta</taxon>
        <taxon>Pterygota</taxon>
        <taxon>Neoptera</taxon>
        <taxon>Endopterygota</taxon>
        <taxon>Diptera</taxon>
        <taxon>Brachycera</taxon>
        <taxon>Muscomorpha</taxon>
        <taxon>Ephydroidea</taxon>
        <taxon>Drosophilidae</taxon>
        <taxon>Drosophila</taxon>
        <taxon>Sophophora</taxon>
    </lineage>
</organism>
<evidence type="ECO:0000313" key="2">
    <source>
        <dbReference type="EMBL" id="AAL25261.1"/>
    </source>
</evidence>
<sequence>MRFSLRDSNLLINVTRSKTHTKSSNKRQPDAQMNKKKKNRDTQQLGRRISGRRRHGCRAVLLRT</sequence>
<feature type="compositionally biased region" description="Polar residues" evidence="1">
    <location>
        <begin position="1"/>
        <end position="16"/>
    </location>
</feature>
<protein>
    <submittedName>
        <fullName evidence="2">GH01083p</fullName>
    </submittedName>
</protein>
<dbReference type="FlyBase" id="FBgn0020767">
    <property type="gene designation" value="Spred"/>
</dbReference>
<dbReference type="EMBL" id="AY060222">
    <property type="protein sequence ID" value="AAL25261.1"/>
    <property type="molecule type" value="mRNA"/>
</dbReference>
<dbReference type="AGR" id="FB:FBgn0020767"/>
<proteinExistence type="evidence at transcript level"/>
<dbReference type="OrthoDB" id="5786858at2759"/>
<feature type="region of interest" description="Disordered" evidence="1">
    <location>
        <begin position="1"/>
        <end position="64"/>
    </location>
</feature>
<evidence type="ECO:0000256" key="1">
    <source>
        <dbReference type="SAM" id="MobiDB-lite"/>
    </source>
</evidence>
<gene>
    <name evidence="3" type="primary">Spred</name>
    <name evidence="2 3" type="ORF">CG10155</name>
</gene>